<name>A0A918ZD47_9ACTN</name>
<reference evidence="2" key="1">
    <citation type="journal article" date="2014" name="Int. J. Syst. Evol. Microbiol.">
        <title>Complete genome sequence of Corynebacterium casei LMG S-19264T (=DSM 44701T), isolated from a smear-ripened cheese.</title>
        <authorList>
            <consortium name="US DOE Joint Genome Institute (JGI-PGF)"/>
            <person name="Walter F."/>
            <person name="Albersmeier A."/>
            <person name="Kalinowski J."/>
            <person name="Ruckert C."/>
        </authorList>
    </citation>
    <scope>NUCLEOTIDE SEQUENCE</scope>
    <source>
        <strain evidence="2">JCM 4784</strain>
    </source>
</reference>
<evidence type="ECO:0000313" key="2">
    <source>
        <dbReference type="EMBL" id="GHE45191.1"/>
    </source>
</evidence>
<gene>
    <name evidence="2" type="ORF">GCM10018785_13510</name>
</gene>
<dbReference type="Proteomes" id="UP000608024">
    <property type="component" value="Unassembled WGS sequence"/>
</dbReference>
<dbReference type="AlphaFoldDB" id="A0A918ZD47"/>
<keyword evidence="3" id="KW-1185">Reference proteome</keyword>
<accession>A0A918ZD47</accession>
<reference evidence="2" key="2">
    <citation type="submission" date="2020-09" db="EMBL/GenBank/DDBJ databases">
        <authorList>
            <person name="Sun Q."/>
            <person name="Ohkuma M."/>
        </authorList>
    </citation>
    <scope>NUCLEOTIDE SEQUENCE</scope>
    <source>
        <strain evidence="2">JCM 4784</strain>
    </source>
</reference>
<feature type="region of interest" description="Disordered" evidence="1">
    <location>
        <begin position="1"/>
        <end position="106"/>
    </location>
</feature>
<protein>
    <submittedName>
        <fullName evidence="2">Uncharacterized protein</fullName>
    </submittedName>
</protein>
<proteinExistence type="predicted"/>
<sequence length="106" mass="11189">MGGAGSRGGGPWFGEGWAWGAPRGVSHAAPRGCDTFRPPGAVRNEPTGHRPAHEPGFPPYLRLRAIGAGGIRSPDPARALKQSDPQAEEQRGAPPARGGGHRHRYR</sequence>
<feature type="compositionally biased region" description="Gly residues" evidence="1">
    <location>
        <begin position="1"/>
        <end position="13"/>
    </location>
</feature>
<evidence type="ECO:0000256" key="1">
    <source>
        <dbReference type="SAM" id="MobiDB-lite"/>
    </source>
</evidence>
<evidence type="ECO:0000313" key="3">
    <source>
        <dbReference type="Proteomes" id="UP000608024"/>
    </source>
</evidence>
<organism evidence="2 3">
    <name type="scientific">Streptomyces longispororuber</name>
    <dbReference type="NCBI Taxonomy" id="68230"/>
    <lineage>
        <taxon>Bacteria</taxon>
        <taxon>Bacillati</taxon>
        <taxon>Actinomycetota</taxon>
        <taxon>Actinomycetes</taxon>
        <taxon>Kitasatosporales</taxon>
        <taxon>Streptomycetaceae</taxon>
        <taxon>Streptomyces</taxon>
    </lineage>
</organism>
<comment type="caution">
    <text evidence="2">The sequence shown here is derived from an EMBL/GenBank/DDBJ whole genome shotgun (WGS) entry which is preliminary data.</text>
</comment>
<dbReference type="EMBL" id="BNBT01000012">
    <property type="protein sequence ID" value="GHE45191.1"/>
    <property type="molecule type" value="Genomic_DNA"/>
</dbReference>